<keyword evidence="1" id="KW-0732">Signal</keyword>
<evidence type="ECO:0000313" key="3">
    <source>
        <dbReference type="Proteomes" id="UP000278673"/>
    </source>
</evidence>
<accession>A0A3M2MCV5</accession>
<feature type="signal peptide" evidence="1">
    <location>
        <begin position="1"/>
        <end position="24"/>
    </location>
</feature>
<comment type="caution">
    <text evidence="2">The sequence shown here is derived from an EMBL/GenBank/DDBJ whole genome shotgun (WGS) entry which is preliminary data.</text>
</comment>
<reference evidence="2 3" key="1">
    <citation type="submission" date="2018-10" db="EMBL/GenBank/DDBJ databases">
        <title>Isolation, diversity and antifungal activity of actinobacteria from wheat.</title>
        <authorList>
            <person name="Han C."/>
        </authorList>
    </citation>
    <scope>NUCLEOTIDE SEQUENCE [LARGE SCALE GENOMIC DNA]</scope>
    <source>
        <strain evidence="2 3">NEAU-YY642</strain>
    </source>
</reference>
<organism evidence="2 3">
    <name type="scientific">Streptomyces triticirhizae</name>
    <dbReference type="NCBI Taxonomy" id="2483353"/>
    <lineage>
        <taxon>Bacteria</taxon>
        <taxon>Bacillati</taxon>
        <taxon>Actinomycetota</taxon>
        <taxon>Actinomycetes</taxon>
        <taxon>Kitasatosporales</taxon>
        <taxon>Streptomycetaceae</taxon>
        <taxon>Streptomyces</taxon>
    </lineage>
</organism>
<protein>
    <recommendedName>
        <fullName evidence="4">Secreted protein</fullName>
    </recommendedName>
</protein>
<dbReference type="Proteomes" id="UP000278673">
    <property type="component" value="Unassembled WGS sequence"/>
</dbReference>
<dbReference type="EMBL" id="RFFJ01000001">
    <property type="protein sequence ID" value="RMI46723.1"/>
    <property type="molecule type" value="Genomic_DNA"/>
</dbReference>
<evidence type="ECO:0008006" key="4">
    <source>
        <dbReference type="Google" id="ProtNLM"/>
    </source>
</evidence>
<dbReference type="AlphaFoldDB" id="A0A3M2MCV5"/>
<evidence type="ECO:0000256" key="1">
    <source>
        <dbReference type="SAM" id="SignalP"/>
    </source>
</evidence>
<name>A0A3M2MCV5_9ACTN</name>
<feature type="chain" id="PRO_5018201964" description="Secreted protein" evidence="1">
    <location>
        <begin position="25"/>
        <end position="178"/>
    </location>
</feature>
<dbReference type="RefSeq" id="WP_122181724.1">
    <property type="nucleotide sequence ID" value="NZ_RFFJ01000001.1"/>
</dbReference>
<gene>
    <name evidence="2" type="ORF">EBN88_00360</name>
</gene>
<sequence length="178" mass="19655">MRRILFAFIAAMGLVLGLPGAASAHSTDDWYTADKPPADHTFAGCTLSHVSGVYQELCWGRNGNWFSMDGLISDTVTDGYCATAQLRYEIYENGAWAGHWHYRKVPGHDCTTGGPYDGVFVGEFVSKYPIRNISSRACHADSNGAIIHCESNWHALAQSTARHEDHGRPMEHPWVNGE</sequence>
<evidence type="ECO:0000313" key="2">
    <source>
        <dbReference type="EMBL" id="RMI46723.1"/>
    </source>
</evidence>
<keyword evidence="3" id="KW-1185">Reference proteome</keyword>
<proteinExistence type="predicted"/>